<dbReference type="PANTHER" id="PTHR48111">
    <property type="entry name" value="REGULATOR OF RPOS"/>
    <property type="match status" value="1"/>
</dbReference>
<dbReference type="Pfam" id="PF00486">
    <property type="entry name" value="Trans_reg_C"/>
    <property type="match status" value="1"/>
</dbReference>
<dbReference type="GO" id="GO:0032993">
    <property type="term" value="C:protein-DNA complex"/>
    <property type="evidence" value="ECO:0007669"/>
    <property type="project" value="TreeGrafter"/>
</dbReference>
<feature type="modified residue" description="4-aspartylphosphate" evidence="6">
    <location>
        <position position="55"/>
    </location>
</feature>
<dbReference type="GO" id="GO:0000976">
    <property type="term" value="F:transcription cis-regulatory region binding"/>
    <property type="evidence" value="ECO:0007669"/>
    <property type="project" value="TreeGrafter"/>
</dbReference>
<keyword evidence="4 7" id="KW-0238">DNA-binding</keyword>
<gene>
    <name evidence="10" type="ORF">JM64_02005</name>
</gene>
<dbReference type="PROSITE" id="PS51755">
    <property type="entry name" value="OMPR_PHOB"/>
    <property type="match status" value="1"/>
</dbReference>
<proteinExistence type="predicted"/>
<dbReference type="FunFam" id="1.10.10.10:FF:000018">
    <property type="entry name" value="DNA-binding response regulator ResD"/>
    <property type="match status" value="1"/>
</dbReference>
<evidence type="ECO:0000313" key="11">
    <source>
        <dbReference type="Proteomes" id="UP000077096"/>
    </source>
</evidence>
<protein>
    <submittedName>
        <fullName evidence="10">Response regulator ArlR</fullName>
    </submittedName>
</protein>
<dbReference type="InterPro" id="IPR036388">
    <property type="entry name" value="WH-like_DNA-bd_sf"/>
</dbReference>
<name>A0A172T1N1_FERPE</name>
<dbReference type="FunFam" id="3.40.50.2300:FF:000001">
    <property type="entry name" value="DNA-binding response regulator PhoB"/>
    <property type="match status" value="1"/>
</dbReference>
<dbReference type="EMBL" id="CP011393">
    <property type="protein sequence ID" value="ANE40908.1"/>
    <property type="molecule type" value="Genomic_DNA"/>
</dbReference>
<dbReference type="InterPro" id="IPR001789">
    <property type="entry name" value="Sig_transdc_resp-reg_receiver"/>
</dbReference>
<evidence type="ECO:0000313" key="10">
    <source>
        <dbReference type="EMBL" id="ANE40908.1"/>
    </source>
</evidence>
<dbReference type="InterPro" id="IPR011006">
    <property type="entry name" value="CheY-like_superfamily"/>
</dbReference>
<dbReference type="KEGG" id="fng:JM64_02005"/>
<dbReference type="CDD" id="cd17574">
    <property type="entry name" value="REC_OmpR"/>
    <property type="match status" value="1"/>
</dbReference>
<evidence type="ECO:0000256" key="1">
    <source>
        <dbReference type="ARBA" id="ARBA00022553"/>
    </source>
</evidence>
<feature type="DNA-binding region" description="OmpR/PhoB-type" evidence="7">
    <location>
        <begin position="128"/>
        <end position="222"/>
    </location>
</feature>
<keyword evidence="3" id="KW-0805">Transcription regulation</keyword>
<dbReference type="PANTHER" id="PTHR48111:SF1">
    <property type="entry name" value="TWO-COMPONENT RESPONSE REGULATOR ORR33"/>
    <property type="match status" value="1"/>
</dbReference>
<dbReference type="CDD" id="cd00383">
    <property type="entry name" value="trans_reg_C"/>
    <property type="match status" value="1"/>
</dbReference>
<evidence type="ECO:0000259" key="9">
    <source>
        <dbReference type="PROSITE" id="PS51755"/>
    </source>
</evidence>
<evidence type="ECO:0000256" key="5">
    <source>
        <dbReference type="ARBA" id="ARBA00023163"/>
    </source>
</evidence>
<dbReference type="OrthoDB" id="48397at2"/>
<dbReference type="InterPro" id="IPR039420">
    <property type="entry name" value="WalR-like"/>
</dbReference>
<reference evidence="10 11" key="1">
    <citation type="submission" date="2014-08" db="EMBL/GenBank/DDBJ databases">
        <title>Fervidobacterium pennivorans DYC genome.</title>
        <authorList>
            <person name="Wushke S."/>
        </authorList>
    </citation>
    <scope>NUCLEOTIDE SEQUENCE [LARGE SCALE GENOMIC DNA]</scope>
    <source>
        <strain evidence="10 11">DYC</strain>
    </source>
</reference>
<organism evidence="10 11">
    <name type="scientific">Fervidobacterium pennivorans</name>
    <dbReference type="NCBI Taxonomy" id="93466"/>
    <lineage>
        <taxon>Bacteria</taxon>
        <taxon>Thermotogati</taxon>
        <taxon>Thermotogota</taxon>
        <taxon>Thermotogae</taxon>
        <taxon>Thermotogales</taxon>
        <taxon>Fervidobacteriaceae</taxon>
        <taxon>Fervidobacterium</taxon>
    </lineage>
</organism>
<evidence type="ECO:0000256" key="6">
    <source>
        <dbReference type="PROSITE-ProRule" id="PRU00169"/>
    </source>
</evidence>
<dbReference type="GO" id="GO:0005829">
    <property type="term" value="C:cytosol"/>
    <property type="evidence" value="ECO:0007669"/>
    <property type="project" value="TreeGrafter"/>
</dbReference>
<evidence type="ECO:0000256" key="3">
    <source>
        <dbReference type="ARBA" id="ARBA00023015"/>
    </source>
</evidence>
<evidence type="ECO:0000256" key="2">
    <source>
        <dbReference type="ARBA" id="ARBA00023012"/>
    </source>
</evidence>
<keyword evidence="1 6" id="KW-0597">Phosphoprotein</keyword>
<dbReference type="OMA" id="MGYRFER"/>
<evidence type="ECO:0000256" key="7">
    <source>
        <dbReference type="PROSITE-ProRule" id="PRU01091"/>
    </source>
</evidence>
<dbReference type="Gene3D" id="1.10.10.10">
    <property type="entry name" value="Winged helix-like DNA-binding domain superfamily/Winged helix DNA-binding domain"/>
    <property type="match status" value="1"/>
</dbReference>
<dbReference type="Pfam" id="PF00072">
    <property type="entry name" value="Response_reg"/>
    <property type="match status" value="1"/>
</dbReference>
<dbReference type="SUPFAM" id="SSF52172">
    <property type="entry name" value="CheY-like"/>
    <property type="match status" value="1"/>
</dbReference>
<evidence type="ECO:0000256" key="4">
    <source>
        <dbReference type="ARBA" id="ARBA00023125"/>
    </source>
</evidence>
<feature type="domain" description="OmpR/PhoB-type" evidence="9">
    <location>
        <begin position="128"/>
        <end position="222"/>
    </location>
</feature>
<keyword evidence="2" id="KW-0902">Two-component regulatory system</keyword>
<dbReference type="PROSITE" id="PS50110">
    <property type="entry name" value="RESPONSE_REGULATORY"/>
    <property type="match status" value="1"/>
</dbReference>
<accession>A0A172T1N1</accession>
<dbReference type="Proteomes" id="UP000077096">
    <property type="component" value="Chromosome"/>
</dbReference>
<dbReference type="PATRIC" id="fig|93466.3.peg.452"/>
<sequence>MENAPKILIVEDDRKLRRLLEMELEHAGYKVASFDNGIDALENFKQLAPDLVILDIMLPDMDGYEIAQNLRKLSPDVLILMLTALGMKKDKLTGFESGADDYLTKPFDNEELLARIKALLRRKHIDVSRPYRIGRLEIYEDRRTVYYDGKEIDLTKTEFELLMYLVKNRNRAVSKEEILNAVWGIDYYGSDNTVEVYINYLRKKLSPDLIKTVRGIGYRLVGEELETNH</sequence>
<dbReference type="SMART" id="SM00862">
    <property type="entry name" value="Trans_reg_C"/>
    <property type="match status" value="1"/>
</dbReference>
<evidence type="ECO:0000259" key="8">
    <source>
        <dbReference type="PROSITE" id="PS50110"/>
    </source>
</evidence>
<dbReference type="SMART" id="SM00448">
    <property type="entry name" value="REC"/>
    <property type="match status" value="1"/>
</dbReference>
<dbReference type="GO" id="GO:0000156">
    <property type="term" value="F:phosphorelay response regulator activity"/>
    <property type="evidence" value="ECO:0007669"/>
    <property type="project" value="TreeGrafter"/>
</dbReference>
<dbReference type="Gene3D" id="6.10.250.690">
    <property type="match status" value="1"/>
</dbReference>
<dbReference type="AlphaFoldDB" id="A0A172T1N1"/>
<dbReference type="GO" id="GO:0006355">
    <property type="term" value="P:regulation of DNA-templated transcription"/>
    <property type="evidence" value="ECO:0007669"/>
    <property type="project" value="InterPro"/>
</dbReference>
<dbReference type="InterPro" id="IPR001867">
    <property type="entry name" value="OmpR/PhoB-type_DNA-bd"/>
</dbReference>
<dbReference type="Gene3D" id="3.40.50.2300">
    <property type="match status" value="1"/>
</dbReference>
<keyword evidence="5" id="KW-0804">Transcription</keyword>
<feature type="domain" description="Response regulatory" evidence="8">
    <location>
        <begin position="6"/>
        <end position="120"/>
    </location>
</feature>